<gene>
    <name evidence="1" type="ORF">Hyperionvirus38_5</name>
</gene>
<accession>A0A3G5AC84</accession>
<sequence>MTELKIPNEKLLEKMVLEEETIRTSKAYEDKCTAVKHIPNGWLEVTASIQKDIVIKNGFTDSMSCDVACNMLRTAHILYPKNEIFTKVPLYVRNNKANIGTLTVGDIAPEISLHDLDGKAIQLHTLLAKKTIIISATGT</sequence>
<proteinExistence type="predicted"/>
<organism evidence="1">
    <name type="scientific">Hyperionvirus sp</name>
    <dbReference type="NCBI Taxonomy" id="2487770"/>
    <lineage>
        <taxon>Viruses</taxon>
        <taxon>Varidnaviria</taxon>
        <taxon>Bamfordvirae</taxon>
        <taxon>Nucleocytoviricota</taxon>
        <taxon>Megaviricetes</taxon>
        <taxon>Imitervirales</taxon>
        <taxon>Mimiviridae</taxon>
        <taxon>Klosneuvirinae</taxon>
    </lineage>
</organism>
<evidence type="ECO:0000313" key="1">
    <source>
        <dbReference type="EMBL" id="AYV84767.1"/>
    </source>
</evidence>
<name>A0A3G5AC84_9VIRU</name>
<protein>
    <submittedName>
        <fullName evidence="1">Uncharacterized protein</fullName>
    </submittedName>
</protein>
<reference evidence="1" key="1">
    <citation type="submission" date="2018-10" db="EMBL/GenBank/DDBJ databases">
        <title>Hidden diversity of soil giant viruses.</title>
        <authorList>
            <person name="Schulz F."/>
            <person name="Alteio L."/>
            <person name="Goudeau D."/>
            <person name="Ryan E.M."/>
            <person name="Malmstrom R.R."/>
            <person name="Blanchard J."/>
            <person name="Woyke T."/>
        </authorList>
    </citation>
    <scope>NUCLEOTIDE SEQUENCE</scope>
    <source>
        <strain evidence="1">HYV1</strain>
    </source>
</reference>
<dbReference type="EMBL" id="MK072420">
    <property type="protein sequence ID" value="AYV84767.1"/>
    <property type="molecule type" value="Genomic_DNA"/>
</dbReference>